<evidence type="ECO:0000256" key="8">
    <source>
        <dbReference type="SAM" id="SignalP"/>
    </source>
</evidence>
<dbReference type="GO" id="GO:0005730">
    <property type="term" value="C:nucleolus"/>
    <property type="evidence" value="ECO:0007669"/>
    <property type="project" value="UniProtKB-SubCell"/>
</dbReference>
<dbReference type="VEuPathDB" id="TriTrypDB:TcIL3000_9_2980"/>
<evidence type="ECO:0000256" key="6">
    <source>
        <dbReference type="RuleBase" id="RU368027"/>
    </source>
</evidence>
<dbReference type="GO" id="GO:0030686">
    <property type="term" value="C:90S preribosome"/>
    <property type="evidence" value="ECO:0007669"/>
    <property type="project" value="TreeGrafter"/>
</dbReference>
<comment type="function">
    <text evidence="6">Component of the 90S pre-ribosome involved in the maturation of rRNAs. Required for early cleavages of the pre-RNAs in the 40S ribosomal subunit maturation pathway.</text>
</comment>
<keyword evidence="3 6" id="KW-0690">Ribosome biogenesis</keyword>
<evidence type="ECO:0000256" key="4">
    <source>
        <dbReference type="ARBA" id="ARBA00022552"/>
    </source>
</evidence>
<evidence type="ECO:0000256" key="3">
    <source>
        <dbReference type="ARBA" id="ARBA00022517"/>
    </source>
</evidence>
<dbReference type="EMBL" id="HE575322">
    <property type="protein sequence ID" value="CCC92901.1"/>
    <property type="molecule type" value="Genomic_DNA"/>
</dbReference>
<evidence type="ECO:0000256" key="7">
    <source>
        <dbReference type="SAM" id="MobiDB-lite"/>
    </source>
</evidence>
<dbReference type="PANTHER" id="PTHR21738:SF0">
    <property type="entry name" value="RIBOSOMAL RNA PROCESSING PROTEIN 36 HOMOLOG"/>
    <property type="match status" value="1"/>
</dbReference>
<keyword evidence="5 6" id="KW-0539">Nucleus</keyword>
<dbReference type="Pfam" id="PF06102">
    <property type="entry name" value="RRP36"/>
    <property type="match status" value="1"/>
</dbReference>
<dbReference type="GO" id="GO:0000462">
    <property type="term" value="P:maturation of SSU-rRNA from tricistronic rRNA transcript (SSU-rRNA, 5.8S rRNA, LSU-rRNA)"/>
    <property type="evidence" value="ECO:0007669"/>
    <property type="project" value="TreeGrafter"/>
</dbReference>
<protein>
    <recommendedName>
        <fullName evidence="6">rRNA biogenesis protein RRP36</fullName>
    </recommendedName>
</protein>
<evidence type="ECO:0000256" key="2">
    <source>
        <dbReference type="ARBA" id="ARBA00009418"/>
    </source>
</evidence>
<keyword evidence="8" id="KW-0732">Signal</keyword>
<evidence type="ECO:0000256" key="1">
    <source>
        <dbReference type="ARBA" id="ARBA00004604"/>
    </source>
</evidence>
<feature type="signal peptide" evidence="8">
    <location>
        <begin position="1"/>
        <end position="29"/>
    </location>
</feature>
<keyword evidence="6" id="KW-0687">Ribonucleoprotein</keyword>
<gene>
    <name evidence="9" type="ORF">TCIL3000_9_2980</name>
</gene>
<dbReference type="AlphaFoldDB" id="G0UU37"/>
<keyword evidence="4 6" id="KW-0698">rRNA processing</keyword>
<dbReference type="PANTHER" id="PTHR21738">
    <property type="entry name" value="RIBOSOMAL RNA PROCESSING PROTEIN 36 HOMOLOG"/>
    <property type="match status" value="1"/>
</dbReference>
<dbReference type="InterPro" id="IPR009292">
    <property type="entry name" value="RRP36"/>
</dbReference>
<comment type="subunit">
    <text evidence="6">Associates with 90S and pre-40S pre-ribosomal particles.</text>
</comment>
<accession>G0UU37</accession>
<feature type="chain" id="PRO_5003410154" description="rRNA biogenesis protein RRP36" evidence="8">
    <location>
        <begin position="30"/>
        <end position="250"/>
    </location>
</feature>
<organism evidence="9">
    <name type="scientific">Trypanosoma congolense (strain IL3000)</name>
    <dbReference type="NCBI Taxonomy" id="1068625"/>
    <lineage>
        <taxon>Eukaryota</taxon>
        <taxon>Discoba</taxon>
        <taxon>Euglenozoa</taxon>
        <taxon>Kinetoplastea</taxon>
        <taxon>Metakinetoplastina</taxon>
        <taxon>Trypanosomatida</taxon>
        <taxon>Trypanosomatidae</taxon>
        <taxon>Trypanosoma</taxon>
        <taxon>Nannomonas</taxon>
    </lineage>
</organism>
<proteinExistence type="inferred from homology"/>
<feature type="region of interest" description="Disordered" evidence="7">
    <location>
        <begin position="31"/>
        <end position="69"/>
    </location>
</feature>
<reference evidence="9" key="1">
    <citation type="journal article" date="2012" name="Proc. Natl. Acad. Sci. U.S.A.">
        <title>Antigenic diversity is generated by distinct evolutionary mechanisms in African trypanosome species.</title>
        <authorList>
            <person name="Jackson A.P."/>
            <person name="Berry A."/>
            <person name="Aslett M."/>
            <person name="Allison H.C."/>
            <person name="Burton P."/>
            <person name="Vavrova-Anderson J."/>
            <person name="Brown R."/>
            <person name="Browne H."/>
            <person name="Corton N."/>
            <person name="Hauser H."/>
            <person name="Gamble J."/>
            <person name="Gilderthorp R."/>
            <person name="Marcello L."/>
            <person name="McQuillan J."/>
            <person name="Otto T.D."/>
            <person name="Quail M.A."/>
            <person name="Sanders M.J."/>
            <person name="van Tonder A."/>
            <person name="Ginger M.L."/>
            <person name="Field M.C."/>
            <person name="Barry J.D."/>
            <person name="Hertz-Fowler C."/>
            <person name="Berriman M."/>
        </authorList>
    </citation>
    <scope>NUCLEOTIDE SEQUENCE</scope>
    <source>
        <strain evidence="9">IL3000</strain>
    </source>
</reference>
<comment type="similarity">
    <text evidence="2 6">Belongs to the RRP36 family.</text>
</comment>
<sequence>MRCHQAWHSAASFELYFLFLFFRSSSVSAGHPSGRWRDMPNNDPDGPPPERSARVRPQRQSCVPTVRHPRSVDPRFDDLYGAVDHKQFEDNYKFLREQEEEEERQRRHRIKCLKTAVRRHMKEDLGVDDEEEEQDEFSMKHHEEIEALMFRRLPDVKAELKQLQHESQVYVSKVKGRQVQTRRDAVRKEVIKREVAAVRSGKKLRPFIPKRSQLKREVLAEAFEKLEKKGGKGAVDKYLERKAKGRHRMK</sequence>
<comment type="subcellular location">
    <subcellularLocation>
        <location evidence="1 6">Nucleus</location>
        <location evidence="1 6">Nucleolus</location>
    </subcellularLocation>
</comment>
<name>G0UU37_TRYCI</name>
<evidence type="ECO:0000313" key="9">
    <source>
        <dbReference type="EMBL" id="CCC92901.1"/>
    </source>
</evidence>
<evidence type="ECO:0000256" key="5">
    <source>
        <dbReference type="ARBA" id="ARBA00023242"/>
    </source>
</evidence>